<evidence type="ECO:0000313" key="2">
    <source>
        <dbReference type="EMBL" id="CAF1461173.1"/>
    </source>
</evidence>
<dbReference type="AlphaFoldDB" id="A0A814VTZ6"/>
<evidence type="ECO:0000313" key="4">
    <source>
        <dbReference type="Proteomes" id="UP000663870"/>
    </source>
</evidence>
<comment type="caution">
    <text evidence="1">The sequence shown here is derived from an EMBL/GenBank/DDBJ whole genome shotgun (WGS) entry which is preliminary data.</text>
</comment>
<dbReference type="EMBL" id="CAJNOH010001231">
    <property type="protein sequence ID" value="CAF1192909.1"/>
    <property type="molecule type" value="Genomic_DNA"/>
</dbReference>
<gene>
    <name evidence="2" type="ORF">JXQ802_LOCUS38178</name>
    <name evidence="1" type="ORF">PYM288_LOCUS24444</name>
</gene>
<proteinExistence type="predicted"/>
<dbReference type="Proteomes" id="UP000663870">
    <property type="component" value="Unassembled WGS sequence"/>
</dbReference>
<name>A0A814VTZ6_9BILA</name>
<evidence type="ECO:0000313" key="1">
    <source>
        <dbReference type="EMBL" id="CAF1192909.1"/>
    </source>
</evidence>
<dbReference type="Proteomes" id="UP000663854">
    <property type="component" value="Unassembled WGS sequence"/>
</dbReference>
<accession>A0A814VTZ6</accession>
<sequence length="73" mass="8467">MVMSYIIKVRNYKTMKACKMIMNFVNSQVIVCKATKNDIMTVLHIESSKSFAKECFFHSIPINISALMMIRIM</sequence>
<keyword evidence="4" id="KW-1185">Reference proteome</keyword>
<protein>
    <submittedName>
        <fullName evidence="1">Uncharacterized protein</fullName>
    </submittedName>
</protein>
<reference evidence="1" key="1">
    <citation type="submission" date="2021-02" db="EMBL/GenBank/DDBJ databases">
        <authorList>
            <person name="Nowell W R."/>
        </authorList>
    </citation>
    <scope>NUCLEOTIDE SEQUENCE</scope>
</reference>
<organism evidence="1 3">
    <name type="scientific">Rotaria sordida</name>
    <dbReference type="NCBI Taxonomy" id="392033"/>
    <lineage>
        <taxon>Eukaryota</taxon>
        <taxon>Metazoa</taxon>
        <taxon>Spiralia</taxon>
        <taxon>Gnathifera</taxon>
        <taxon>Rotifera</taxon>
        <taxon>Eurotatoria</taxon>
        <taxon>Bdelloidea</taxon>
        <taxon>Philodinida</taxon>
        <taxon>Philodinidae</taxon>
        <taxon>Rotaria</taxon>
    </lineage>
</organism>
<dbReference type="EMBL" id="CAJNOL010002095">
    <property type="protein sequence ID" value="CAF1461173.1"/>
    <property type="molecule type" value="Genomic_DNA"/>
</dbReference>
<evidence type="ECO:0000313" key="3">
    <source>
        <dbReference type="Proteomes" id="UP000663854"/>
    </source>
</evidence>